<dbReference type="GO" id="GO:0006493">
    <property type="term" value="P:protein O-linked glycosylation"/>
    <property type="evidence" value="ECO:0007669"/>
    <property type="project" value="TreeGrafter"/>
</dbReference>
<evidence type="ECO:0000256" key="4">
    <source>
        <dbReference type="ARBA" id="ARBA00022679"/>
    </source>
</evidence>
<evidence type="ECO:0008006" key="12">
    <source>
        <dbReference type="Google" id="ProtNLM"/>
    </source>
</evidence>
<keyword evidence="6" id="KW-0735">Signal-anchor</keyword>
<dbReference type="InterPro" id="IPR022751">
    <property type="entry name" value="Alpha_mannosyltransferase"/>
</dbReference>
<protein>
    <recommendedName>
        <fullName evidence="12">Nucleotide-diphospho-sugar transferase domain-containing protein</fullName>
    </recommendedName>
</protein>
<reference evidence="10 11" key="2">
    <citation type="submission" date="2016-08" db="EMBL/GenBank/DDBJ databases">
        <title>Pervasive Adenine N6-methylation of Active Genes in Fungi.</title>
        <authorList>
            <consortium name="DOE Joint Genome Institute"/>
            <person name="Mondo S.J."/>
            <person name="Dannebaum R.O."/>
            <person name="Kuo R.C."/>
            <person name="Labutti K."/>
            <person name="Haridas S."/>
            <person name="Kuo A."/>
            <person name="Salamov A."/>
            <person name="Ahrendt S.R."/>
            <person name="Lipzen A."/>
            <person name="Sullivan W."/>
            <person name="Andreopoulos W.B."/>
            <person name="Clum A."/>
            <person name="Lindquist E."/>
            <person name="Daum C."/>
            <person name="Ramamoorthy G.K."/>
            <person name="Gryganskyi A."/>
            <person name="Culley D."/>
            <person name="Magnuson J.K."/>
            <person name="James T.Y."/>
            <person name="O'Malley M.A."/>
            <person name="Stajich J.E."/>
            <person name="Spatafora J.W."/>
            <person name="Visel A."/>
            <person name="Grigoriev I.V."/>
        </authorList>
    </citation>
    <scope>NUCLEOTIDE SEQUENCE [LARGE SCALE GENOMIC DNA]</scope>
    <source>
        <strain evidence="10 11">S4</strain>
    </source>
</reference>
<evidence type="ECO:0000313" key="11">
    <source>
        <dbReference type="Proteomes" id="UP000193944"/>
    </source>
</evidence>
<reference evidence="10 11" key="1">
    <citation type="submission" date="2016-08" db="EMBL/GenBank/DDBJ databases">
        <title>A Parts List for Fungal Cellulosomes Revealed by Comparative Genomics.</title>
        <authorList>
            <consortium name="DOE Joint Genome Institute"/>
            <person name="Haitjema C.H."/>
            <person name="Gilmore S.P."/>
            <person name="Henske J.K."/>
            <person name="Solomon K.V."/>
            <person name="De Groot R."/>
            <person name="Kuo A."/>
            <person name="Mondo S.J."/>
            <person name="Salamov A.A."/>
            <person name="Labutti K."/>
            <person name="Zhao Z."/>
            <person name="Chiniquy J."/>
            <person name="Barry K."/>
            <person name="Brewer H.M."/>
            <person name="Purvine S.O."/>
            <person name="Wright A.T."/>
            <person name="Boxma B."/>
            <person name="Van Alen T."/>
            <person name="Hackstein J.H."/>
            <person name="Baker S.E."/>
            <person name="Grigoriev I.V."/>
            <person name="O'Malley M.A."/>
        </authorList>
    </citation>
    <scope>NUCLEOTIDE SEQUENCE [LARGE SCALE GENOMIC DNA]</scope>
    <source>
        <strain evidence="10 11">S4</strain>
    </source>
</reference>
<dbReference type="GO" id="GO:0005794">
    <property type="term" value="C:Golgi apparatus"/>
    <property type="evidence" value="ECO:0007669"/>
    <property type="project" value="TreeGrafter"/>
</dbReference>
<dbReference type="SUPFAM" id="SSF53448">
    <property type="entry name" value="Nucleotide-diphospho-sugar transferases"/>
    <property type="match status" value="1"/>
</dbReference>
<gene>
    <name evidence="10" type="ORF">BCR32DRAFT_211117</name>
</gene>
<dbReference type="PANTHER" id="PTHR31392">
    <property type="entry name" value="ALPHA-1,3-MANNOSYLTRANSFERASE MNN1-RELATED"/>
    <property type="match status" value="1"/>
</dbReference>
<comment type="subcellular location">
    <subcellularLocation>
        <location evidence="1">Membrane</location>
        <topology evidence="1">Single-pass type II membrane protein</topology>
    </subcellularLocation>
</comment>
<keyword evidence="8" id="KW-0472">Membrane</keyword>
<evidence type="ECO:0000256" key="9">
    <source>
        <dbReference type="ARBA" id="ARBA00023180"/>
    </source>
</evidence>
<keyword evidence="3" id="KW-0328">Glycosyltransferase</keyword>
<organism evidence="10 11">
    <name type="scientific">Anaeromyces robustus</name>
    <dbReference type="NCBI Taxonomy" id="1754192"/>
    <lineage>
        <taxon>Eukaryota</taxon>
        <taxon>Fungi</taxon>
        <taxon>Fungi incertae sedis</taxon>
        <taxon>Chytridiomycota</taxon>
        <taxon>Chytridiomycota incertae sedis</taxon>
        <taxon>Neocallimastigomycetes</taxon>
        <taxon>Neocallimastigales</taxon>
        <taxon>Neocallimastigaceae</taxon>
        <taxon>Anaeromyces</taxon>
    </lineage>
</organism>
<evidence type="ECO:0000256" key="6">
    <source>
        <dbReference type="ARBA" id="ARBA00022968"/>
    </source>
</evidence>
<keyword evidence="11" id="KW-1185">Reference proteome</keyword>
<dbReference type="OrthoDB" id="430354at2759"/>
<dbReference type="GO" id="GO:0000033">
    <property type="term" value="F:alpha-1,3-mannosyltransferase activity"/>
    <property type="evidence" value="ECO:0007669"/>
    <property type="project" value="TreeGrafter"/>
</dbReference>
<dbReference type="Proteomes" id="UP000193944">
    <property type="component" value="Unassembled WGS sequence"/>
</dbReference>
<name>A0A1Y1WG47_9FUNG</name>
<proteinExistence type="inferred from homology"/>
<dbReference type="Pfam" id="PF11051">
    <property type="entry name" value="Mannosyl_trans3"/>
    <property type="match status" value="1"/>
</dbReference>
<evidence type="ECO:0000313" key="10">
    <source>
        <dbReference type="EMBL" id="ORX72521.1"/>
    </source>
</evidence>
<dbReference type="PANTHER" id="PTHR31392:SF1">
    <property type="entry name" value="ALPHA-1,3-MANNOSYLTRANSFERASE MNN1-RELATED"/>
    <property type="match status" value="1"/>
</dbReference>
<evidence type="ECO:0000256" key="7">
    <source>
        <dbReference type="ARBA" id="ARBA00022989"/>
    </source>
</evidence>
<keyword evidence="9" id="KW-0325">Glycoprotein</keyword>
<evidence type="ECO:0000256" key="8">
    <source>
        <dbReference type="ARBA" id="ARBA00023136"/>
    </source>
</evidence>
<accession>A0A1Y1WG47</accession>
<keyword evidence="4" id="KW-0808">Transferase</keyword>
<dbReference type="EMBL" id="MCFG01000397">
    <property type="protein sequence ID" value="ORX72521.1"/>
    <property type="molecule type" value="Genomic_DNA"/>
</dbReference>
<dbReference type="STRING" id="1754192.A0A1Y1WG47"/>
<evidence type="ECO:0000256" key="2">
    <source>
        <dbReference type="ARBA" id="ARBA00009105"/>
    </source>
</evidence>
<evidence type="ECO:0000256" key="5">
    <source>
        <dbReference type="ARBA" id="ARBA00022692"/>
    </source>
</evidence>
<dbReference type="InterPro" id="IPR029044">
    <property type="entry name" value="Nucleotide-diphossugar_trans"/>
</dbReference>
<comment type="caution">
    <text evidence="10">The sequence shown here is derived from an EMBL/GenBank/DDBJ whole genome shotgun (WGS) entry which is preliminary data.</text>
</comment>
<evidence type="ECO:0000256" key="3">
    <source>
        <dbReference type="ARBA" id="ARBA00022676"/>
    </source>
</evidence>
<dbReference type="GO" id="GO:0016020">
    <property type="term" value="C:membrane"/>
    <property type="evidence" value="ECO:0007669"/>
    <property type="project" value="UniProtKB-SubCell"/>
</dbReference>
<keyword evidence="5" id="KW-0812">Transmembrane</keyword>
<comment type="similarity">
    <text evidence="2">Belongs to the MNN1/MNT family.</text>
</comment>
<sequence length="360" mass="42557">MLHHFLYPWLYQHHYRTFSDIITSSKGRGIVMCTGNEHFKYASSAIDIIRHVLNSDLPIEIFYNGDSDLSFQNRIMLLDYKDVYLTDISTYFDNSIVNISGWAIKPFAILASRFEEVILMDADVVYLRDPIELFEDIGYQKTGTLFFRDRTLEPGPHDGSQWLKSWMKNPLPETKKLRYWNELTQHEMDSSTVVIHKTKNILGLLAVCKLNEKKIRQEVIYKKVYGDKETFWMGFDMARQPYHMNTKPCTFIGELDKEYKEYYKYFSKNKICGHVAHQLKNGKLIFWNGSLAKEKRSKITSNDFIDYEVYFEDHGYDWDTGLLCIRLDSDVEIISLNDEDKQTINEIMEREKTLEFLTYT</sequence>
<evidence type="ECO:0000256" key="1">
    <source>
        <dbReference type="ARBA" id="ARBA00004606"/>
    </source>
</evidence>
<dbReference type="AlphaFoldDB" id="A0A1Y1WG47"/>
<keyword evidence="7" id="KW-1133">Transmembrane helix</keyword>